<dbReference type="Proteomes" id="UP001642484">
    <property type="component" value="Unassembled WGS sequence"/>
</dbReference>
<accession>A0ABP0KZN8</accession>
<feature type="transmembrane region" description="Helical" evidence="3">
    <location>
        <begin position="1674"/>
        <end position="1698"/>
    </location>
</feature>
<name>A0ABP0KZN8_9DINO</name>
<feature type="coiled-coil region" evidence="2">
    <location>
        <begin position="499"/>
        <end position="582"/>
    </location>
</feature>
<feature type="transmembrane region" description="Helical" evidence="3">
    <location>
        <begin position="1581"/>
        <end position="1600"/>
    </location>
</feature>
<evidence type="ECO:0000313" key="5">
    <source>
        <dbReference type="EMBL" id="CAK9032366.1"/>
    </source>
</evidence>
<evidence type="ECO:0000259" key="4">
    <source>
        <dbReference type="Pfam" id="PF07699"/>
    </source>
</evidence>
<protein>
    <recommendedName>
        <fullName evidence="4">Tyrosine-protein kinase ephrin type A/B receptor-like domain-containing protein</fullName>
    </recommendedName>
</protein>
<proteinExistence type="predicted"/>
<dbReference type="SUPFAM" id="SSF53850">
    <property type="entry name" value="Periplasmic binding protein-like II"/>
    <property type="match status" value="1"/>
</dbReference>
<dbReference type="SUPFAM" id="SSF53254">
    <property type="entry name" value="Phosphoglycerate mutase-like"/>
    <property type="match status" value="1"/>
</dbReference>
<dbReference type="SMART" id="SM00855">
    <property type="entry name" value="PGAM"/>
    <property type="match status" value="1"/>
</dbReference>
<feature type="repeat" description="PPR" evidence="1">
    <location>
        <begin position="12"/>
        <end position="46"/>
    </location>
</feature>
<sequence length="1872" mass="205809">MWKGEPGLAQPDAISFNGALNALERQARPARADRLLRQMLRLRRQPDVNSFTSLAAAHGRTTGWKKSLNLFAHVVARDLRPDEALLVGISSACGNQGFDKEAELLGEPQPWERAELLLEQQRARFFGLWRARLYGDSAMTSLSNGLVKGFQWARALDSLEVAKQRDLLSMKSCGAVLSAARHAERSWEVAAGLLEDMSLRRLEVSIIALQAAVASMAADPLRQQQGFEELRRRLRETDVPKQVLASSSYALLYHEMLDGLVAAMLDRQVLRPCLRRLHGLASSSDGSVGPRADPVLAAQASLGSAALDLQRCFAPRSVLRDPRRTAGRLATRRLQHERGLRSHGDLEAKSISAFVASSLDASSVRGRLVGHRSDLETEVSLISVLAEHDRSQHAERQALLSLVEDIPPGAKPLGTIHLYISAHPCISCTAVFFQLATLWPGTRLEVAFDAWEETKRWTGPTWPDMAVFRVAHDPPPVRPVDADGPVDGAENGELGHSAAQLMAAKVTELEAKLLEAEKRARQAQVHESPDAALRSRVRDLEQQLSRAEENSVRLKEAASRAAERLQEQAMKERQLERQLADASLSSSWSRMMGAVEGVSGTFRAATSRCMRPPGDREPLSGVLRARWIGPEPEEALLRAGLLGLSEAIGTGRLLEFPRRANGTPLLTRQGFFERLLKGETSFLNCAAADASAAEADVKRLALHQLLAIRCQNLEWNQSAAKGLGSKASFLSLVDRCTIAQLGQRLFGQEIEALSDAHRALLLRHIVLIYGAARSLASDAGATVFTSLFRAPLSGGVPPAELMDFFPEVEGDLPREQLVLLVRHAESRWNRAQAAMSPLGMLWENDHGLSEEGRRQAEELRRKLHEAKVQDPTADPAEAWWVSKLLSPDVVFSSPFTRALQTASIALQETAKRLNWARPIHGVDGSGRWKEDEGIGTFIASSYQPLLVPHALATRFLLANGNTWRIPKGSRIPLEFGFLIGRPVMQQTPLWQSFWRRSSVLTPPRLLGPALQVPSMPPARVPIPTTSRSRSAAMIRWHDIMSALSHGRPTTQLFGQRFTSNTLQHCPTRADAGCLIAHMFGVISTFVPTLDIKKAYQSEGLNLLYFRNWNASWYKPYKYFDSLSMINASKVVKLCSDKTNFLSHDSIMQRHVKWTGDADGVLINNGVYAGRCDDGYWWTAPSCRSNTTECVPWVTGGFGWGIEEYMQKSTIFQIPMAIGVALSWATYTEFPFWHPKSHFYWWIPDPTFLELQPLQMIFPPHDRIAYSKGDMSSATSSVSIDKLVSKDLSLLAPNVESFLSNLKVTMAQMDQVLLDQKNTSDSWRDTMCRWLHANTEVWQSWIPDESRCFPGFGLYDTVLESFTEQRVNTSNKIVCQACASGTFSQALSDSIGETYICVPCPLGTSQDLGAAQFCKPCKSGEYQDEIGSRTCKRCSIGNYQDESGAEICKSCPVDTTTLGLGSVAASDCGCKADHIDVNIDQGVIQCQRCSEGLRCPILSNLVDLQRGASDLGPDYVPQVKAGYFSAVHSPTEVYFCSGSDVCPGGAPGSCTGGLVDTPCAQCTAGSTWTGSACESCGVWRQALWVCAIIGVFVFVMLLYWLTSSHVTAKATVLFAVSASVGMLVMSMQNLGLIGMMTVQWPEDLKGFFSICQFLLLDIDSYGFSCIAGTDATTRYLLSALIFPAAVAWLGLCYGASRLLSEHWTKRHPPEERQTGQRSVSGIAAAMGIMCVMTTSALIYRTALGGKQEIFFFNLGTVPSAEKLAPLCKMMAVKLRDMDVDVLSAKLAALAVFDMRKVTTCITLLATEVAPPNEDAVTFKFDARINSSSFDPSLVKPTVKLQPPNSNLNLPNEEEATGLEPQLAARFPLQSEWV</sequence>
<dbReference type="InterPro" id="IPR011641">
    <property type="entry name" value="Tyr-kin_ephrin_A/B_rcpt-like"/>
</dbReference>
<comment type="caution">
    <text evidence="5">The sequence shown here is derived from an EMBL/GenBank/DDBJ whole genome shotgun (WGS) entry which is preliminary data.</text>
</comment>
<dbReference type="Pfam" id="PF07699">
    <property type="entry name" value="Ephrin_rec_like"/>
    <property type="match status" value="1"/>
</dbReference>
<keyword evidence="2" id="KW-0175">Coiled coil</keyword>
<evidence type="ECO:0000256" key="1">
    <source>
        <dbReference type="PROSITE-ProRule" id="PRU00708"/>
    </source>
</evidence>
<reference evidence="5 6" key="1">
    <citation type="submission" date="2024-02" db="EMBL/GenBank/DDBJ databases">
        <authorList>
            <person name="Chen Y."/>
            <person name="Shah S."/>
            <person name="Dougan E. K."/>
            <person name="Thang M."/>
            <person name="Chan C."/>
        </authorList>
    </citation>
    <scope>NUCLEOTIDE SEQUENCE [LARGE SCALE GENOMIC DNA]</scope>
</reference>
<feature type="domain" description="Tyrosine-protein kinase ephrin type A/B receptor-like" evidence="4">
    <location>
        <begin position="1419"/>
        <end position="1467"/>
    </location>
</feature>
<dbReference type="PANTHER" id="PTHR46967">
    <property type="entry name" value="INSULIN-LIKE GROWTH FACTOR BINDING PROTEIN,N-TERMINAL"/>
    <property type="match status" value="1"/>
</dbReference>
<evidence type="ECO:0000313" key="6">
    <source>
        <dbReference type="Proteomes" id="UP001642484"/>
    </source>
</evidence>
<keyword evidence="3" id="KW-1133">Transmembrane helix</keyword>
<dbReference type="InterPro" id="IPR002885">
    <property type="entry name" value="PPR_rpt"/>
</dbReference>
<feature type="transmembrane region" description="Helical" evidence="3">
    <location>
        <begin position="1718"/>
        <end position="1738"/>
    </location>
</feature>
<organism evidence="5 6">
    <name type="scientific">Durusdinium trenchii</name>
    <dbReference type="NCBI Taxonomy" id="1381693"/>
    <lineage>
        <taxon>Eukaryota</taxon>
        <taxon>Sar</taxon>
        <taxon>Alveolata</taxon>
        <taxon>Dinophyceae</taxon>
        <taxon>Suessiales</taxon>
        <taxon>Symbiodiniaceae</taxon>
        <taxon>Durusdinium</taxon>
    </lineage>
</organism>
<keyword evidence="6" id="KW-1185">Reference proteome</keyword>
<gene>
    <name evidence="5" type="ORF">CCMP2556_LOCUS18663</name>
</gene>
<dbReference type="Gene3D" id="2.10.50.10">
    <property type="entry name" value="Tumor Necrosis Factor Receptor, subunit A, domain 2"/>
    <property type="match status" value="1"/>
</dbReference>
<dbReference type="InterPro" id="IPR013078">
    <property type="entry name" value="His_Pase_superF_clade-1"/>
</dbReference>
<dbReference type="CDD" id="cd07067">
    <property type="entry name" value="HP_PGM_like"/>
    <property type="match status" value="1"/>
</dbReference>
<dbReference type="Gene3D" id="3.40.50.1240">
    <property type="entry name" value="Phosphoglycerate mutase-like"/>
    <property type="match status" value="1"/>
</dbReference>
<dbReference type="SUPFAM" id="SSF57184">
    <property type="entry name" value="Growth factor receptor domain"/>
    <property type="match status" value="1"/>
</dbReference>
<evidence type="ECO:0000256" key="2">
    <source>
        <dbReference type="SAM" id="Coils"/>
    </source>
</evidence>
<dbReference type="InterPro" id="IPR011990">
    <property type="entry name" value="TPR-like_helical_dom_sf"/>
</dbReference>
<keyword evidence="3" id="KW-0812">Transmembrane</keyword>
<dbReference type="EMBL" id="CAXAMN010010669">
    <property type="protein sequence ID" value="CAK9032366.1"/>
    <property type="molecule type" value="Genomic_DNA"/>
</dbReference>
<evidence type="ECO:0000256" key="3">
    <source>
        <dbReference type="SAM" id="Phobius"/>
    </source>
</evidence>
<dbReference type="Pfam" id="PF00300">
    <property type="entry name" value="His_Phos_1"/>
    <property type="match status" value="1"/>
</dbReference>
<dbReference type="Gene3D" id="3.40.190.100">
    <property type="entry name" value="Glycine betaine-binding periplasmic protein, domain 2"/>
    <property type="match status" value="1"/>
</dbReference>
<keyword evidence="3" id="KW-0472">Membrane</keyword>
<feature type="transmembrane region" description="Helical" evidence="3">
    <location>
        <begin position="1612"/>
        <end position="1634"/>
    </location>
</feature>
<dbReference type="PANTHER" id="PTHR46967:SF2">
    <property type="entry name" value="SUSHI, VON WILLEBRAND FACTOR TYPE A, EGF AND PENTRAXIN DOMAIN-CONTAINING PROTEIN 1-LIKE"/>
    <property type="match status" value="1"/>
</dbReference>
<dbReference type="Gene3D" id="3.40.190.10">
    <property type="entry name" value="Periplasmic binding protein-like II"/>
    <property type="match status" value="1"/>
</dbReference>
<dbReference type="InterPro" id="IPR009030">
    <property type="entry name" value="Growth_fac_rcpt_cys_sf"/>
</dbReference>
<dbReference type="InterPro" id="IPR029033">
    <property type="entry name" value="His_PPase_superfam"/>
</dbReference>
<dbReference type="Gene3D" id="1.25.40.10">
    <property type="entry name" value="Tetratricopeptide repeat domain"/>
    <property type="match status" value="1"/>
</dbReference>
<dbReference type="PROSITE" id="PS51375">
    <property type="entry name" value="PPR"/>
    <property type="match status" value="1"/>
</dbReference>
<dbReference type="SMART" id="SM01411">
    <property type="entry name" value="Ephrin_rec_like"/>
    <property type="match status" value="2"/>
</dbReference>